<keyword evidence="1" id="KW-0472">Membrane</keyword>
<proteinExistence type="predicted"/>
<feature type="transmembrane region" description="Helical" evidence="1">
    <location>
        <begin position="64"/>
        <end position="81"/>
    </location>
</feature>
<sequence>MSYINDIQYYIDSASIGGFLELLLVTTCISTIIYLVTKNQYISYLSSAPIFYFLSLSFYHNSHFIFLVLAMTVQASVILLIQKKNLLKVLTLKDKAHDSFLR</sequence>
<name>A0A2M9Q0H6_9BACI</name>
<dbReference type="Proteomes" id="UP000232101">
    <property type="component" value="Unassembled WGS sequence"/>
</dbReference>
<organism evidence="2 3">
    <name type="scientific">Lysinibacillus xylanilyticus</name>
    <dbReference type="NCBI Taxonomy" id="582475"/>
    <lineage>
        <taxon>Bacteria</taxon>
        <taxon>Bacillati</taxon>
        <taxon>Bacillota</taxon>
        <taxon>Bacilli</taxon>
        <taxon>Bacillales</taxon>
        <taxon>Bacillaceae</taxon>
        <taxon>Lysinibacillus</taxon>
    </lineage>
</organism>
<feature type="transmembrane region" description="Helical" evidence="1">
    <location>
        <begin position="16"/>
        <end position="36"/>
    </location>
</feature>
<evidence type="ECO:0000313" key="2">
    <source>
        <dbReference type="EMBL" id="PJO41547.1"/>
    </source>
</evidence>
<comment type="caution">
    <text evidence="2">The sequence shown here is derived from an EMBL/GenBank/DDBJ whole genome shotgun (WGS) entry which is preliminary data.</text>
</comment>
<gene>
    <name evidence="2" type="ORF">CWD94_22365</name>
</gene>
<dbReference type="AlphaFoldDB" id="A0A2M9Q0H6"/>
<keyword evidence="1" id="KW-1133">Transmembrane helix</keyword>
<keyword evidence="1" id="KW-0812">Transmembrane</keyword>
<dbReference type="EMBL" id="PHQY01000669">
    <property type="protein sequence ID" value="PJO41547.1"/>
    <property type="molecule type" value="Genomic_DNA"/>
</dbReference>
<accession>A0A2M9Q0H6</accession>
<evidence type="ECO:0000256" key="1">
    <source>
        <dbReference type="SAM" id="Phobius"/>
    </source>
</evidence>
<reference evidence="2 3" key="1">
    <citation type="submission" date="2017-11" db="EMBL/GenBank/DDBJ databases">
        <title>Bacterial isolate from king chilli rhizosphere.</title>
        <authorList>
            <person name="Takhelmayum P."/>
            <person name="Sarangthem I."/>
        </authorList>
    </citation>
    <scope>NUCLEOTIDE SEQUENCE [LARGE SCALE GENOMIC DNA]</scope>
    <source>
        <strain evidence="3">t26</strain>
    </source>
</reference>
<evidence type="ECO:0000313" key="3">
    <source>
        <dbReference type="Proteomes" id="UP000232101"/>
    </source>
</evidence>
<protein>
    <submittedName>
        <fullName evidence="2">Uncharacterized protein</fullName>
    </submittedName>
</protein>
<feature type="transmembrane region" description="Helical" evidence="1">
    <location>
        <begin position="41"/>
        <end position="58"/>
    </location>
</feature>